<gene>
    <name evidence="2" type="ORF">BJX67DRAFT_157904</name>
</gene>
<dbReference type="RefSeq" id="XP_070890261.1">
    <property type="nucleotide sequence ID" value="XM_071024894.1"/>
</dbReference>
<keyword evidence="3" id="KW-1185">Reference proteome</keyword>
<accession>A0ABR4M3X0</accession>
<feature type="region of interest" description="Disordered" evidence="1">
    <location>
        <begin position="9"/>
        <end position="28"/>
    </location>
</feature>
<name>A0ABR4M3X0_9EURO</name>
<reference evidence="2 3" key="1">
    <citation type="submission" date="2024-07" db="EMBL/GenBank/DDBJ databases">
        <title>Section-level genome sequencing and comparative genomics of Aspergillus sections Usti and Cavernicolus.</title>
        <authorList>
            <consortium name="Lawrence Berkeley National Laboratory"/>
            <person name="Nybo J.L."/>
            <person name="Vesth T.C."/>
            <person name="Theobald S."/>
            <person name="Frisvad J.C."/>
            <person name="Larsen T.O."/>
            <person name="Kjaerboelling I."/>
            <person name="Rothschild-Mancinelli K."/>
            <person name="Lyhne E.K."/>
            <person name="Kogle M.E."/>
            <person name="Barry K."/>
            <person name="Clum A."/>
            <person name="Na H."/>
            <person name="Ledsgaard L."/>
            <person name="Lin J."/>
            <person name="Lipzen A."/>
            <person name="Kuo A."/>
            <person name="Riley R."/>
            <person name="Mondo S."/>
            <person name="Labutti K."/>
            <person name="Haridas S."/>
            <person name="Pangalinan J."/>
            <person name="Salamov A.A."/>
            <person name="Simmons B.A."/>
            <person name="Magnuson J.K."/>
            <person name="Chen J."/>
            <person name="Drula E."/>
            <person name="Henrissat B."/>
            <person name="Wiebenga A."/>
            <person name="Lubbers R.J."/>
            <person name="Gomes A.C."/>
            <person name="Macurrencykelacurrency M.R."/>
            <person name="Stajich J."/>
            <person name="Grigoriev I.V."/>
            <person name="Mortensen U.H."/>
            <person name="De Vries R.P."/>
            <person name="Baker S.E."/>
            <person name="Andersen M.R."/>
        </authorList>
    </citation>
    <scope>NUCLEOTIDE SEQUENCE [LARGE SCALE GENOMIC DNA]</scope>
    <source>
        <strain evidence="2 3">CBS 449.75</strain>
    </source>
</reference>
<comment type="caution">
    <text evidence="2">The sequence shown here is derived from an EMBL/GenBank/DDBJ whole genome shotgun (WGS) entry which is preliminary data.</text>
</comment>
<dbReference type="Proteomes" id="UP001610432">
    <property type="component" value="Unassembled WGS sequence"/>
</dbReference>
<proteinExistence type="predicted"/>
<evidence type="ECO:0000256" key="1">
    <source>
        <dbReference type="SAM" id="MobiDB-lite"/>
    </source>
</evidence>
<evidence type="ECO:0000313" key="3">
    <source>
        <dbReference type="Proteomes" id="UP001610432"/>
    </source>
</evidence>
<protein>
    <submittedName>
        <fullName evidence="2">Uncharacterized protein</fullName>
    </submittedName>
</protein>
<evidence type="ECO:0000313" key="2">
    <source>
        <dbReference type="EMBL" id="KAL2871282.1"/>
    </source>
</evidence>
<dbReference type="EMBL" id="JBFXLQ010000003">
    <property type="protein sequence ID" value="KAL2871282.1"/>
    <property type="molecule type" value="Genomic_DNA"/>
</dbReference>
<dbReference type="GeneID" id="98139966"/>
<organism evidence="2 3">
    <name type="scientific">Aspergillus lucknowensis</name>
    <dbReference type="NCBI Taxonomy" id="176173"/>
    <lineage>
        <taxon>Eukaryota</taxon>
        <taxon>Fungi</taxon>
        <taxon>Dikarya</taxon>
        <taxon>Ascomycota</taxon>
        <taxon>Pezizomycotina</taxon>
        <taxon>Eurotiomycetes</taxon>
        <taxon>Eurotiomycetidae</taxon>
        <taxon>Eurotiales</taxon>
        <taxon>Aspergillaceae</taxon>
        <taxon>Aspergillus</taxon>
        <taxon>Aspergillus subgen. Nidulantes</taxon>
    </lineage>
</organism>
<sequence>MLAPLEPACGLQNARSHPRPAKWLSPRMGPQAIGGWTGSTRHEDGDGQRSLMSDFGCSFLASFRGKRANEPATSDCALGQAASFSTNTFWRGGSWLKWRRLRAHFIWFVHPSCAAPSDWPVAAQESSSASRANPWLSRRLLLISHTNGDSCCRFPPPQATQATQRQPEL</sequence>